<proteinExistence type="predicted"/>
<accession>A0A9P1J1P1</accession>
<sequence length="102" mass="12133">MGPNIRALINSSVPIGTYVLHHLNPQRITIPRSLMTDRNNEFLDPRKFKDDTFIDDFSRTCRDEDTEKNLIIRHNILKKRMMVPNFSNNTLYIRNLFAYSEY</sequence>
<evidence type="ECO:0000313" key="2">
    <source>
        <dbReference type="Proteomes" id="UP001152747"/>
    </source>
</evidence>
<evidence type="ECO:0000313" key="1">
    <source>
        <dbReference type="EMBL" id="CAI5456544.1"/>
    </source>
</evidence>
<reference evidence="1" key="1">
    <citation type="submission" date="2022-11" db="EMBL/GenBank/DDBJ databases">
        <authorList>
            <person name="Kikuchi T."/>
        </authorList>
    </citation>
    <scope>NUCLEOTIDE SEQUENCE</scope>
    <source>
        <strain evidence="1">PS1010</strain>
    </source>
</reference>
<gene>
    <name evidence="1" type="ORF">CAMP_LOCUS19181</name>
</gene>
<name>A0A9P1J1P1_9PELO</name>
<keyword evidence="2" id="KW-1185">Reference proteome</keyword>
<dbReference type="EMBL" id="CANHGI010000006">
    <property type="protein sequence ID" value="CAI5456544.1"/>
    <property type="molecule type" value="Genomic_DNA"/>
</dbReference>
<organism evidence="1 2">
    <name type="scientific">Caenorhabditis angaria</name>
    <dbReference type="NCBI Taxonomy" id="860376"/>
    <lineage>
        <taxon>Eukaryota</taxon>
        <taxon>Metazoa</taxon>
        <taxon>Ecdysozoa</taxon>
        <taxon>Nematoda</taxon>
        <taxon>Chromadorea</taxon>
        <taxon>Rhabditida</taxon>
        <taxon>Rhabditina</taxon>
        <taxon>Rhabditomorpha</taxon>
        <taxon>Rhabditoidea</taxon>
        <taxon>Rhabditidae</taxon>
        <taxon>Peloderinae</taxon>
        <taxon>Caenorhabditis</taxon>
    </lineage>
</organism>
<comment type="caution">
    <text evidence="1">The sequence shown here is derived from an EMBL/GenBank/DDBJ whole genome shotgun (WGS) entry which is preliminary data.</text>
</comment>
<dbReference type="AlphaFoldDB" id="A0A9P1J1P1"/>
<protein>
    <submittedName>
        <fullName evidence="1">Uncharacterized protein</fullName>
    </submittedName>
</protein>
<dbReference type="Proteomes" id="UP001152747">
    <property type="component" value="Unassembled WGS sequence"/>
</dbReference>